<dbReference type="VEuPathDB" id="FungiDB:SPSK_05683"/>
<dbReference type="GeneID" id="27667701"/>
<sequence>MAAVPCRDIAESIAPNMLLHHMVPPISHKQRGSAHAGTSYRLLQASTVKNRPPMSQHLAIDITSAGRNPTFGPSVNFVGGLSVVASRVEFVTAVSATSSNPCLSGGRRENTEKKLSISHPLASQLCN</sequence>
<protein>
    <submittedName>
        <fullName evidence="1">Uncharacterized protein</fullName>
    </submittedName>
</protein>
<dbReference type="Proteomes" id="UP000033710">
    <property type="component" value="Unassembled WGS sequence"/>
</dbReference>
<evidence type="ECO:0000313" key="1">
    <source>
        <dbReference type="EMBL" id="KJR81101.1"/>
    </source>
</evidence>
<accession>A0A0F2LYY6</accession>
<proteinExistence type="predicted"/>
<dbReference type="RefSeq" id="XP_016583777.1">
    <property type="nucleotide sequence ID" value="XM_016732424.1"/>
</dbReference>
<dbReference type="EMBL" id="AXCR01000012">
    <property type="protein sequence ID" value="KJR81101.1"/>
    <property type="molecule type" value="Genomic_DNA"/>
</dbReference>
<dbReference type="AlphaFoldDB" id="A0A0F2LYY6"/>
<evidence type="ECO:0000313" key="2">
    <source>
        <dbReference type="Proteomes" id="UP000033710"/>
    </source>
</evidence>
<reference evidence="1 2" key="2">
    <citation type="journal article" date="2015" name="Eukaryot. Cell">
        <title>Asexual propagation of a virulent clone complex in a human and feline outbreak of sporotrichosis.</title>
        <authorList>
            <person name="Teixeira Mde M."/>
            <person name="Rodrigues A.M."/>
            <person name="Tsui C.K."/>
            <person name="de Almeida L.G."/>
            <person name="Van Diepeningen A.D."/>
            <person name="van den Ende B.G."/>
            <person name="Fernandes G.F."/>
            <person name="Kano R."/>
            <person name="Hamelin R.C."/>
            <person name="Lopes-Bezerra L.M."/>
            <person name="Vasconcelos A.T."/>
            <person name="de Hoog S."/>
            <person name="de Camargo Z.P."/>
            <person name="Felipe M.S."/>
        </authorList>
    </citation>
    <scope>NUCLEOTIDE SEQUENCE [LARGE SCALE GENOMIC DNA]</scope>
    <source>
        <strain evidence="1 2">1099-18</strain>
    </source>
</reference>
<name>A0A0F2LYY6_SPOSC</name>
<gene>
    <name evidence="1" type="ORF">SPSK_05683</name>
</gene>
<comment type="caution">
    <text evidence="1">The sequence shown here is derived from an EMBL/GenBank/DDBJ whole genome shotgun (WGS) entry which is preliminary data.</text>
</comment>
<organism evidence="1 2">
    <name type="scientific">Sporothrix schenckii 1099-18</name>
    <dbReference type="NCBI Taxonomy" id="1397361"/>
    <lineage>
        <taxon>Eukaryota</taxon>
        <taxon>Fungi</taxon>
        <taxon>Dikarya</taxon>
        <taxon>Ascomycota</taxon>
        <taxon>Pezizomycotina</taxon>
        <taxon>Sordariomycetes</taxon>
        <taxon>Sordariomycetidae</taxon>
        <taxon>Ophiostomatales</taxon>
        <taxon>Ophiostomataceae</taxon>
        <taxon>Sporothrix</taxon>
    </lineage>
</organism>
<reference evidence="1 2" key="1">
    <citation type="journal article" date="2014" name="BMC Genomics">
        <title>Comparative genomics of the major fungal agents of human and animal Sporotrichosis: Sporothrix schenckii and Sporothrix brasiliensis.</title>
        <authorList>
            <person name="Teixeira M.M."/>
            <person name="de Almeida L.G."/>
            <person name="Kubitschek-Barreira P."/>
            <person name="Alves F.L."/>
            <person name="Kioshima E.S."/>
            <person name="Abadio A.K."/>
            <person name="Fernandes L."/>
            <person name="Derengowski L.S."/>
            <person name="Ferreira K.S."/>
            <person name="Souza R.C."/>
            <person name="Ruiz J.C."/>
            <person name="de Andrade N.C."/>
            <person name="Paes H.C."/>
            <person name="Nicola A.M."/>
            <person name="Albuquerque P."/>
            <person name="Gerber A.L."/>
            <person name="Martins V.P."/>
            <person name="Peconick L.D."/>
            <person name="Neto A.V."/>
            <person name="Chaucanez C.B."/>
            <person name="Silva P.A."/>
            <person name="Cunha O.L."/>
            <person name="de Oliveira F.F."/>
            <person name="dos Santos T.C."/>
            <person name="Barros A.L."/>
            <person name="Soares M.A."/>
            <person name="de Oliveira L.M."/>
            <person name="Marini M.M."/>
            <person name="Villalobos-Duno H."/>
            <person name="Cunha M.M."/>
            <person name="de Hoog S."/>
            <person name="da Silveira J.F."/>
            <person name="Henrissat B."/>
            <person name="Nino-Vega G.A."/>
            <person name="Cisalpino P.S."/>
            <person name="Mora-Montes H.M."/>
            <person name="Almeida S.R."/>
            <person name="Stajich J.E."/>
            <person name="Lopes-Bezerra L.M."/>
            <person name="Vasconcelos A.T."/>
            <person name="Felipe M.S."/>
        </authorList>
    </citation>
    <scope>NUCLEOTIDE SEQUENCE [LARGE SCALE GENOMIC DNA]</scope>
    <source>
        <strain evidence="1 2">1099-18</strain>
    </source>
</reference>
<dbReference type="KEGG" id="ssck:SPSK_05683"/>